<sequence length="758" mass="82759">MAASFAIVSPATGAIVTTHPLIDESEALLRVQTAKTAAKEWKRTSIDERIRTVAAFVDAFVADGENVSRELASLIGRPVQHCRNEIKGFEERARHLLAIAKDALADKPLPEKDNFNRFIRRDPLGVVVIIAAWNYPYLVSVNGVVPALLAGNTVLLKQAPQTFPCADRFAIAFAKAGLPAGVFQVLPVDHEVAAAVLRDPRVDHAHFTGSVRGGREVSKTVADKFMGLGLELGGKDPAYVRADADPKHAAENLIDGAMYNSGQSCCGVERVYVHASVYEAFIRHAADTAAQYNLGDPFDEKTNLGPVVNVAAANAIRAQVEEAVSKGATKLVGEAAFANVAKPGTAFVAPQVLVNVDHSMKVMTEETFGPIVGVMKVNSDEEAIQLMNDSQYGLTASIWTKDADAACKIGNDLECGTVFLNRCDYLDPALPWGGVKDSGRGVTLSSLGFDASTTPKEMTPSAAQMAQNYFQVGATSVGIFNCLEVLVITLTTFKRYNTVYCVSLLVACTGTIMFSLSMVALFFELYGDKANVLRAVVPCTLGWWGMVTGFAMTLYSRLRLLGVPAKHRRKILFLITFNFFFCHIPTSMFTVLERVFPNSSLWVDGYAVIEPIQMTLFALQEILLGLVYLVYLRKVSLACTVTNTSSMVSTVESTRDARALLWHSMSANLVVLVLDVAMLVVEYVGLYGYQNMMKGLIYSLKLKFEFFVLNQLGVFMKEADGMLKVSHMKGVQGVQQMQQEETKRMLEDSRVRTGSYVS</sequence>
<comment type="caution">
    <text evidence="8">The sequence shown here is derived from an EMBL/GenBank/DDBJ whole genome shotgun (WGS) entry which is preliminary data.</text>
</comment>
<evidence type="ECO:0000259" key="7">
    <source>
        <dbReference type="Pfam" id="PF24802"/>
    </source>
</evidence>
<keyword evidence="5" id="KW-0472">Membrane</keyword>
<feature type="transmembrane region" description="Helical" evidence="5">
    <location>
        <begin position="469"/>
        <end position="493"/>
    </location>
</feature>
<protein>
    <submittedName>
        <fullName evidence="8">Uncharacterized protein</fullName>
    </submittedName>
</protein>
<evidence type="ECO:0000256" key="4">
    <source>
        <dbReference type="RuleBase" id="RU003345"/>
    </source>
</evidence>
<evidence type="ECO:0000256" key="3">
    <source>
        <dbReference type="PROSITE-ProRule" id="PRU10007"/>
    </source>
</evidence>
<reference evidence="8 9" key="1">
    <citation type="journal article" date="2019" name="Sci. Rep.">
        <title>Comparative genomics of chytrid fungi reveal insights into the obligate biotrophic and pathogenic lifestyle of Synchytrium endobioticum.</title>
        <authorList>
            <person name="van de Vossenberg B.T.L.H."/>
            <person name="Warris S."/>
            <person name="Nguyen H.D.T."/>
            <person name="van Gent-Pelzer M.P.E."/>
            <person name="Joly D.L."/>
            <person name="van de Geest H.C."/>
            <person name="Bonants P.J.M."/>
            <person name="Smith D.S."/>
            <person name="Levesque C.A."/>
            <person name="van der Lee T.A.J."/>
        </authorList>
    </citation>
    <scope>NUCLEOTIDE SEQUENCE [LARGE SCALE GENOMIC DNA]</scope>
    <source>
        <strain evidence="8 9">CBS 675.73</strain>
    </source>
</reference>
<dbReference type="PANTHER" id="PTHR11699">
    <property type="entry name" value="ALDEHYDE DEHYDROGENASE-RELATED"/>
    <property type="match status" value="1"/>
</dbReference>
<dbReference type="STRING" id="246404.A0A507ER44"/>
<gene>
    <name evidence="8" type="ORF">CcCBS67573_g07876</name>
</gene>
<dbReference type="OrthoDB" id="310895at2759"/>
<evidence type="ECO:0000256" key="2">
    <source>
        <dbReference type="ARBA" id="ARBA00023002"/>
    </source>
</evidence>
<keyword evidence="5" id="KW-0812">Transmembrane</keyword>
<feature type="transmembrane region" description="Helical" evidence="5">
    <location>
        <begin position="535"/>
        <end position="555"/>
    </location>
</feature>
<dbReference type="Gene3D" id="3.40.605.10">
    <property type="entry name" value="Aldehyde Dehydrogenase, Chain A, domain 1"/>
    <property type="match status" value="1"/>
</dbReference>
<dbReference type="InterPro" id="IPR015590">
    <property type="entry name" value="Aldehyde_DH_dom"/>
</dbReference>
<evidence type="ECO:0000313" key="9">
    <source>
        <dbReference type="Proteomes" id="UP000320333"/>
    </source>
</evidence>
<dbReference type="InterPro" id="IPR056120">
    <property type="entry name" value="DUF7703"/>
</dbReference>
<keyword evidence="5" id="KW-1133">Transmembrane helix</keyword>
<evidence type="ECO:0000313" key="8">
    <source>
        <dbReference type="EMBL" id="TPX66321.1"/>
    </source>
</evidence>
<dbReference type="InterPro" id="IPR016163">
    <property type="entry name" value="Ald_DH_C"/>
</dbReference>
<dbReference type="EMBL" id="QEAP01000449">
    <property type="protein sequence ID" value="TPX66321.1"/>
    <property type="molecule type" value="Genomic_DNA"/>
</dbReference>
<feature type="transmembrane region" description="Helical" evidence="5">
    <location>
        <begin position="571"/>
        <end position="592"/>
    </location>
</feature>
<dbReference type="InterPro" id="IPR016162">
    <property type="entry name" value="Ald_DH_N"/>
</dbReference>
<evidence type="ECO:0000259" key="6">
    <source>
        <dbReference type="Pfam" id="PF00171"/>
    </source>
</evidence>
<feature type="domain" description="DUF7703" evidence="7">
    <location>
        <begin position="467"/>
        <end position="717"/>
    </location>
</feature>
<dbReference type="Pfam" id="PF24802">
    <property type="entry name" value="DUF7703"/>
    <property type="match status" value="1"/>
</dbReference>
<name>A0A507ER44_9FUNG</name>
<dbReference type="Pfam" id="PF00171">
    <property type="entry name" value="Aldedh"/>
    <property type="match status" value="1"/>
</dbReference>
<feature type="transmembrane region" description="Helical" evidence="5">
    <location>
        <begin position="612"/>
        <end position="631"/>
    </location>
</feature>
<dbReference type="Proteomes" id="UP000320333">
    <property type="component" value="Unassembled WGS sequence"/>
</dbReference>
<organism evidence="8 9">
    <name type="scientific">Chytriomyces confervae</name>
    <dbReference type="NCBI Taxonomy" id="246404"/>
    <lineage>
        <taxon>Eukaryota</taxon>
        <taxon>Fungi</taxon>
        <taxon>Fungi incertae sedis</taxon>
        <taxon>Chytridiomycota</taxon>
        <taxon>Chytridiomycota incertae sedis</taxon>
        <taxon>Chytridiomycetes</taxon>
        <taxon>Chytridiales</taxon>
        <taxon>Chytriomycetaceae</taxon>
        <taxon>Chytriomyces</taxon>
    </lineage>
</organism>
<feature type="domain" description="Aldehyde dehydrogenase" evidence="6">
    <location>
        <begin position="5"/>
        <end position="456"/>
    </location>
</feature>
<feature type="transmembrane region" description="Helical" evidence="5">
    <location>
        <begin position="667"/>
        <end position="689"/>
    </location>
</feature>
<keyword evidence="9" id="KW-1185">Reference proteome</keyword>
<proteinExistence type="inferred from homology"/>
<dbReference type="GO" id="GO:0016620">
    <property type="term" value="F:oxidoreductase activity, acting on the aldehyde or oxo group of donors, NAD or NADP as acceptor"/>
    <property type="evidence" value="ECO:0007669"/>
    <property type="project" value="InterPro"/>
</dbReference>
<feature type="active site" evidence="3">
    <location>
        <position position="231"/>
    </location>
</feature>
<feature type="transmembrane region" description="Helical" evidence="5">
    <location>
        <begin position="500"/>
        <end position="523"/>
    </location>
</feature>
<dbReference type="InterPro" id="IPR016161">
    <property type="entry name" value="Ald_DH/histidinol_DH"/>
</dbReference>
<dbReference type="CDD" id="cd07102">
    <property type="entry name" value="ALDH_EDX86601"/>
    <property type="match status" value="1"/>
</dbReference>
<dbReference type="AlphaFoldDB" id="A0A507ER44"/>
<evidence type="ECO:0000256" key="5">
    <source>
        <dbReference type="SAM" id="Phobius"/>
    </source>
</evidence>
<dbReference type="PROSITE" id="PS00687">
    <property type="entry name" value="ALDEHYDE_DEHYDR_GLU"/>
    <property type="match status" value="1"/>
</dbReference>
<accession>A0A507ER44</accession>
<dbReference type="SUPFAM" id="SSF53720">
    <property type="entry name" value="ALDH-like"/>
    <property type="match status" value="1"/>
</dbReference>
<keyword evidence="2 4" id="KW-0560">Oxidoreductase</keyword>
<comment type="similarity">
    <text evidence="1 4">Belongs to the aldehyde dehydrogenase family.</text>
</comment>
<dbReference type="InterPro" id="IPR029510">
    <property type="entry name" value="Ald_DH_CS_GLU"/>
</dbReference>
<dbReference type="Gene3D" id="3.40.309.10">
    <property type="entry name" value="Aldehyde Dehydrogenase, Chain A, domain 2"/>
    <property type="match status" value="1"/>
</dbReference>
<dbReference type="FunFam" id="3.40.309.10:FF:000009">
    <property type="entry name" value="Aldehyde dehydrogenase A"/>
    <property type="match status" value="1"/>
</dbReference>
<evidence type="ECO:0000256" key="1">
    <source>
        <dbReference type="ARBA" id="ARBA00009986"/>
    </source>
</evidence>